<keyword evidence="3" id="KW-0010">Activator</keyword>
<dbReference type="GO" id="GO:0003700">
    <property type="term" value="F:DNA-binding transcription factor activity"/>
    <property type="evidence" value="ECO:0007669"/>
    <property type="project" value="InterPro"/>
</dbReference>
<dbReference type="Proteomes" id="UP000221222">
    <property type="component" value="Unassembled WGS sequence"/>
</dbReference>
<dbReference type="PANTHER" id="PTHR46796:SF2">
    <property type="entry name" value="TRANSCRIPTIONAL REGULATORY PROTEIN"/>
    <property type="match status" value="1"/>
</dbReference>
<evidence type="ECO:0000256" key="1">
    <source>
        <dbReference type="ARBA" id="ARBA00023015"/>
    </source>
</evidence>
<dbReference type="AlphaFoldDB" id="A0A2G1DHC4"/>
<name>A0A2G1DHC4_9BACT</name>
<feature type="domain" description="HTH araC/xylS-type" evidence="5">
    <location>
        <begin position="164"/>
        <end position="261"/>
    </location>
</feature>
<evidence type="ECO:0000313" key="6">
    <source>
        <dbReference type="EMBL" id="AXX91048.1"/>
    </source>
</evidence>
<dbReference type="KEGG" id="amol:AMOL_0006"/>
<accession>A0A2G1DHC4</accession>
<sequence>MSKTKIYIDKNLPFLELRYSFSDLSYKEHFHHDIFSIGAVIRGKREYKNRDNLYEISKNDLAIVNPNVIHSCNCLQSHKSEYYMLYINKHWICDILNFKEYLDFKDELIHDDKLFNEFINVCETIFSNRLYLEKELKLIDFISKIYENYSEVKSSKIKNNTKIDSLVKFLEENVKENITLEQLSKNFNLSKFYIIKLFKKEFGISVYSFFLNLKIELAKKLLKKDLTIVEVALECGFYDQSHFHRNFLKITASTPKEYKDNFVQ</sequence>
<evidence type="ECO:0000313" key="7">
    <source>
        <dbReference type="EMBL" id="PHO17877.1"/>
    </source>
</evidence>
<keyword evidence="1" id="KW-0805">Transcription regulation</keyword>
<dbReference type="PANTHER" id="PTHR46796">
    <property type="entry name" value="HTH-TYPE TRANSCRIPTIONAL ACTIVATOR RHAS-RELATED"/>
    <property type="match status" value="1"/>
</dbReference>
<dbReference type="RefSeq" id="WP_099342590.1">
    <property type="nucleotide sequence ID" value="NZ_CP032098.1"/>
</dbReference>
<dbReference type="Pfam" id="PF12833">
    <property type="entry name" value="HTH_18"/>
    <property type="match status" value="1"/>
</dbReference>
<dbReference type="InterPro" id="IPR018062">
    <property type="entry name" value="HTH_AraC-typ_CS"/>
</dbReference>
<evidence type="ECO:0000256" key="3">
    <source>
        <dbReference type="ARBA" id="ARBA00023159"/>
    </source>
</evidence>
<dbReference type="PROSITE" id="PS01124">
    <property type="entry name" value="HTH_ARAC_FAMILY_2"/>
    <property type="match status" value="1"/>
</dbReference>
<evidence type="ECO:0000313" key="9">
    <source>
        <dbReference type="Proteomes" id="UP000262712"/>
    </source>
</evidence>
<gene>
    <name evidence="6" type="ORF">AMOL_0006</name>
    <name evidence="7" type="ORF">CPU12_08045</name>
</gene>
<dbReference type="EMBL" id="NXFY01000011">
    <property type="protein sequence ID" value="PHO17877.1"/>
    <property type="molecule type" value="Genomic_DNA"/>
</dbReference>
<evidence type="ECO:0000313" key="8">
    <source>
        <dbReference type="Proteomes" id="UP000221222"/>
    </source>
</evidence>
<dbReference type="SMART" id="SM00342">
    <property type="entry name" value="HTH_ARAC"/>
    <property type="match status" value="1"/>
</dbReference>
<dbReference type="InterPro" id="IPR003313">
    <property type="entry name" value="AraC-bd"/>
</dbReference>
<dbReference type="InterPro" id="IPR018060">
    <property type="entry name" value="HTH_AraC"/>
</dbReference>
<keyword evidence="8" id="KW-1185">Reference proteome</keyword>
<evidence type="ECO:0000256" key="2">
    <source>
        <dbReference type="ARBA" id="ARBA00023125"/>
    </source>
</evidence>
<keyword evidence="2" id="KW-0238">DNA-binding</keyword>
<reference evidence="6 9" key="2">
    <citation type="submission" date="2018-08" db="EMBL/GenBank/DDBJ databases">
        <title>Complete genome of the Arcobacter molluscorum type strain LMG 25693.</title>
        <authorList>
            <person name="Miller W.G."/>
            <person name="Yee E."/>
            <person name="Bono J.L."/>
        </authorList>
    </citation>
    <scope>NUCLEOTIDE SEQUENCE [LARGE SCALE GENOMIC DNA]</scope>
    <source>
        <strain evidence="6 9">CECT 7696</strain>
    </source>
</reference>
<dbReference type="Pfam" id="PF02311">
    <property type="entry name" value="AraC_binding"/>
    <property type="match status" value="1"/>
</dbReference>
<dbReference type="SUPFAM" id="SSF51215">
    <property type="entry name" value="Regulatory protein AraC"/>
    <property type="match status" value="1"/>
</dbReference>
<organism evidence="7 8">
    <name type="scientific">Malaciobacter molluscorum LMG 25693</name>
    <dbReference type="NCBI Taxonomy" id="870501"/>
    <lineage>
        <taxon>Bacteria</taxon>
        <taxon>Pseudomonadati</taxon>
        <taxon>Campylobacterota</taxon>
        <taxon>Epsilonproteobacteria</taxon>
        <taxon>Campylobacterales</taxon>
        <taxon>Arcobacteraceae</taxon>
        <taxon>Malaciobacter</taxon>
    </lineage>
</organism>
<keyword evidence="4" id="KW-0804">Transcription</keyword>
<dbReference type="Gene3D" id="1.10.10.60">
    <property type="entry name" value="Homeodomain-like"/>
    <property type="match status" value="2"/>
</dbReference>
<dbReference type="InterPro" id="IPR009057">
    <property type="entry name" value="Homeodomain-like_sf"/>
</dbReference>
<dbReference type="GO" id="GO:0043565">
    <property type="term" value="F:sequence-specific DNA binding"/>
    <property type="evidence" value="ECO:0007669"/>
    <property type="project" value="InterPro"/>
</dbReference>
<reference evidence="7 8" key="1">
    <citation type="submission" date="2017-09" db="EMBL/GenBank/DDBJ databases">
        <title>Arcobacter canalis sp. nov., a new species isolated from a water canal contaminated with urban sewage.</title>
        <authorList>
            <person name="Perez-Cataluna A."/>
            <person name="Salas-Masso N."/>
            <person name="Figueras M.J."/>
        </authorList>
    </citation>
    <scope>NUCLEOTIDE SEQUENCE [LARGE SCALE GENOMIC DNA]</scope>
    <source>
        <strain evidence="7 8">F98-3</strain>
    </source>
</reference>
<evidence type="ECO:0000256" key="4">
    <source>
        <dbReference type="ARBA" id="ARBA00023163"/>
    </source>
</evidence>
<dbReference type="InterPro" id="IPR050204">
    <property type="entry name" value="AraC_XylS_family_regulators"/>
</dbReference>
<dbReference type="EMBL" id="CP032098">
    <property type="protein sequence ID" value="AXX91048.1"/>
    <property type="molecule type" value="Genomic_DNA"/>
</dbReference>
<proteinExistence type="predicted"/>
<dbReference type="PROSITE" id="PS00041">
    <property type="entry name" value="HTH_ARAC_FAMILY_1"/>
    <property type="match status" value="1"/>
</dbReference>
<evidence type="ECO:0000259" key="5">
    <source>
        <dbReference type="PROSITE" id="PS01124"/>
    </source>
</evidence>
<dbReference type="SUPFAM" id="SSF46689">
    <property type="entry name" value="Homeodomain-like"/>
    <property type="match status" value="2"/>
</dbReference>
<protein>
    <submittedName>
        <fullName evidence="7">AraC family transcriptional regulator</fullName>
    </submittedName>
    <submittedName>
        <fullName evidence="6">Transcriptional regulator, AraC family</fullName>
    </submittedName>
</protein>
<dbReference type="InterPro" id="IPR037923">
    <property type="entry name" value="HTH-like"/>
</dbReference>
<dbReference type="Proteomes" id="UP000262712">
    <property type="component" value="Chromosome"/>
</dbReference>